<evidence type="ECO:0000313" key="11">
    <source>
        <dbReference type="Proteomes" id="UP000181956"/>
    </source>
</evidence>
<evidence type="ECO:0000256" key="3">
    <source>
        <dbReference type="ARBA" id="ARBA00022679"/>
    </source>
</evidence>
<gene>
    <name evidence="10" type="ORF">SAMN04489834_0426</name>
</gene>
<dbReference type="Proteomes" id="UP000181956">
    <property type="component" value="Chromosome I"/>
</dbReference>
<evidence type="ECO:0000256" key="6">
    <source>
        <dbReference type="ARBA" id="ARBA00022840"/>
    </source>
</evidence>
<protein>
    <submittedName>
        <fullName evidence="10">Diacylglycerol kinase family enzyme</fullName>
    </submittedName>
</protein>
<dbReference type="GO" id="GO:0016301">
    <property type="term" value="F:kinase activity"/>
    <property type="evidence" value="ECO:0007669"/>
    <property type="project" value="UniProtKB-KW"/>
</dbReference>
<dbReference type="SUPFAM" id="SSF111331">
    <property type="entry name" value="NAD kinase/diacylglycerol kinase-like"/>
    <property type="match status" value="1"/>
</dbReference>
<dbReference type="GO" id="GO:0008654">
    <property type="term" value="P:phospholipid biosynthetic process"/>
    <property type="evidence" value="ECO:0007669"/>
    <property type="project" value="UniProtKB-KW"/>
</dbReference>
<keyword evidence="7" id="KW-0594">Phospholipid biosynthesis</keyword>
<dbReference type="SMART" id="SM00046">
    <property type="entry name" value="DAGKc"/>
    <property type="match status" value="1"/>
</dbReference>
<dbReference type="Gene3D" id="3.40.50.10330">
    <property type="entry name" value="Probable inorganic polyphosphate/atp-NAD kinase, domain 1"/>
    <property type="match status" value="1"/>
</dbReference>
<name>A0A1H1MLK9_9MICO</name>
<dbReference type="Gene3D" id="2.60.200.40">
    <property type="match status" value="1"/>
</dbReference>
<keyword evidence="6" id="KW-0067">ATP-binding</keyword>
<dbReference type="InterPro" id="IPR001206">
    <property type="entry name" value="Diacylglycerol_kinase_cat_dom"/>
</dbReference>
<keyword evidence="7" id="KW-0444">Lipid biosynthesis</keyword>
<proteinExistence type="inferred from homology"/>
<keyword evidence="8" id="KW-1208">Phospholipid metabolism</keyword>
<dbReference type="GO" id="GO:0005524">
    <property type="term" value="F:ATP binding"/>
    <property type="evidence" value="ECO:0007669"/>
    <property type="project" value="UniProtKB-KW"/>
</dbReference>
<dbReference type="PROSITE" id="PS50146">
    <property type="entry name" value="DAGK"/>
    <property type="match status" value="1"/>
</dbReference>
<dbReference type="OrthoDB" id="3171056at2"/>
<comment type="similarity">
    <text evidence="2">Belongs to the diacylglycerol/lipid kinase family.</text>
</comment>
<dbReference type="Pfam" id="PF00781">
    <property type="entry name" value="DAGK_cat"/>
    <property type="match status" value="1"/>
</dbReference>
<dbReference type="EMBL" id="LT629742">
    <property type="protein sequence ID" value="SDR87586.1"/>
    <property type="molecule type" value="Genomic_DNA"/>
</dbReference>
<dbReference type="InterPro" id="IPR050187">
    <property type="entry name" value="Lipid_Phosphate_FormReg"/>
</dbReference>
<accession>A0A1H1MLK9</accession>
<dbReference type="InterPro" id="IPR017438">
    <property type="entry name" value="ATP-NAD_kinase_N"/>
</dbReference>
<dbReference type="PANTHER" id="PTHR12358:SF54">
    <property type="entry name" value="SPHINGOSINE KINASE RELATED PROTEIN"/>
    <property type="match status" value="1"/>
</dbReference>
<dbReference type="InterPro" id="IPR045540">
    <property type="entry name" value="YegS/DAGK_C"/>
</dbReference>
<sequence>MPTLSSPDAAAPPAAAKPRAAIVFNPSKSGVDELKKAVHQAEKRHGWAASVWLETEADDPGRSMAERAVAMRLPLVIAAGGDGTVRSVAEGMRGTGTAMGIVPAGTGNLLARNLEIPVNDVPAALDIAFTGAERPIDALLVDVTRPDSSTEQHVSLVMSGVGIDAAMISNTDPALKKRVGWLAYIDAGLRILPMSKPFHLHYRMEGRHSHRVRVATVLVANLGMLPGNIELIPDAELDDGFLDVAVLQPKNAWGWLMIWRRVAWENRVLRKTSVGRQFLDLTGGDKRSEMVYLRGTAIELRIEDGAQELEIDGDEFGVATAVGFKTDAGALLLRVPRAQ</sequence>
<dbReference type="PANTHER" id="PTHR12358">
    <property type="entry name" value="SPHINGOSINE KINASE"/>
    <property type="match status" value="1"/>
</dbReference>
<evidence type="ECO:0000313" key="10">
    <source>
        <dbReference type="EMBL" id="SDR87586.1"/>
    </source>
</evidence>
<reference evidence="11" key="1">
    <citation type="submission" date="2016-10" db="EMBL/GenBank/DDBJ databases">
        <authorList>
            <person name="Varghese N."/>
            <person name="Submissions S."/>
        </authorList>
    </citation>
    <scope>NUCLEOTIDE SEQUENCE [LARGE SCALE GENOMIC DNA]</scope>
    <source>
        <strain evidence="11">DSM 21772</strain>
    </source>
</reference>
<evidence type="ECO:0000256" key="7">
    <source>
        <dbReference type="ARBA" id="ARBA00023209"/>
    </source>
</evidence>
<feature type="domain" description="DAGKc" evidence="9">
    <location>
        <begin position="15"/>
        <end position="146"/>
    </location>
</feature>
<dbReference type="InterPro" id="IPR016064">
    <property type="entry name" value="NAD/diacylglycerol_kinase_sf"/>
</dbReference>
<dbReference type="AlphaFoldDB" id="A0A1H1MLK9"/>
<evidence type="ECO:0000256" key="1">
    <source>
        <dbReference type="ARBA" id="ARBA00001946"/>
    </source>
</evidence>
<evidence type="ECO:0000256" key="2">
    <source>
        <dbReference type="ARBA" id="ARBA00005983"/>
    </source>
</evidence>
<evidence type="ECO:0000256" key="5">
    <source>
        <dbReference type="ARBA" id="ARBA00022777"/>
    </source>
</evidence>
<keyword evidence="3" id="KW-0808">Transferase</keyword>
<comment type="cofactor">
    <cofactor evidence="1">
        <name>Mg(2+)</name>
        <dbReference type="ChEBI" id="CHEBI:18420"/>
    </cofactor>
</comment>
<evidence type="ECO:0000256" key="8">
    <source>
        <dbReference type="ARBA" id="ARBA00023264"/>
    </source>
</evidence>
<keyword evidence="4" id="KW-0547">Nucleotide-binding</keyword>
<keyword evidence="5 10" id="KW-0418">Kinase</keyword>
<evidence type="ECO:0000259" key="9">
    <source>
        <dbReference type="PROSITE" id="PS50146"/>
    </source>
</evidence>
<evidence type="ECO:0000256" key="4">
    <source>
        <dbReference type="ARBA" id="ARBA00022741"/>
    </source>
</evidence>
<dbReference type="STRING" id="412690.SAMN04489834_0426"/>
<dbReference type="Pfam" id="PF19279">
    <property type="entry name" value="YegS_C"/>
    <property type="match status" value="1"/>
</dbReference>
<organism evidence="10 11">
    <name type="scientific">Microterricola viridarii</name>
    <dbReference type="NCBI Taxonomy" id="412690"/>
    <lineage>
        <taxon>Bacteria</taxon>
        <taxon>Bacillati</taxon>
        <taxon>Actinomycetota</taxon>
        <taxon>Actinomycetes</taxon>
        <taxon>Micrococcales</taxon>
        <taxon>Microbacteriaceae</taxon>
        <taxon>Microterricola</taxon>
    </lineage>
</organism>
<dbReference type="RefSeq" id="WP_083362575.1">
    <property type="nucleotide sequence ID" value="NZ_LT629742.1"/>
</dbReference>
<keyword evidence="7" id="KW-0443">Lipid metabolism</keyword>
<keyword evidence="11" id="KW-1185">Reference proteome</keyword>